<dbReference type="Proteomes" id="UP000626026">
    <property type="component" value="Unassembled WGS sequence"/>
</dbReference>
<evidence type="ECO:0000256" key="1">
    <source>
        <dbReference type="SAM" id="Phobius"/>
    </source>
</evidence>
<keyword evidence="1" id="KW-1133">Transmembrane helix</keyword>
<keyword evidence="1" id="KW-0812">Transmembrane</keyword>
<keyword evidence="3" id="KW-1185">Reference proteome</keyword>
<evidence type="ECO:0000313" key="2">
    <source>
        <dbReference type="EMBL" id="MBC9209456.1"/>
    </source>
</evidence>
<dbReference type="RefSeq" id="WP_187786587.1">
    <property type="nucleotide sequence ID" value="NZ_JACTVA010000056.1"/>
</dbReference>
<comment type="caution">
    <text evidence="2">The sequence shown here is derived from an EMBL/GenBank/DDBJ whole genome shotgun (WGS) entry which is preliminary data.</text>
</comment>
<reference evidence="2 3" key="1">
    <citation type="journal article" date="2013" name="Int. J. Syst. Evol. Microbiol.">
        <title>Roseomonas aerophila sp. nov., isolated from air.</title>
        <authorList>
            <person name="Kim S.J."/>
            <person name="Weon H.Y."/>
            <person name="Ahn J.H."/>
            <person name="Hong S.B."/>
            <person name="Seok S.J."/>
            <person name="Whang K.S."/>
            <person name="Kwon S.W."/>
        </authorList>
    </citation>
    <scope>NUCLEOTIDE SEQUENCE [LARGE SCALE GENOMIC DNA]</scope>
    <source>
        <strain evidence="2 3">NBRC 108923</strain>
    </source>
</reference>
<dbReference type="EMBL" id="JACTVA010000056">
    <property type="protein sequence ID" value="MBC9209456.1"/>
    <property type="molecule type" value="Genomic_DNA"/>
</dbReference>
<gene>
    <name evidence="2" type="ORF">IBL26_21600</name>
</gene>
<organism evidence="2 3">
    <name type="scientific">Teichococcus aerophilus</name>
    <dbReference type="NCBI Taxonomy" id="1224513"/>
    <lineage>
        <taxon>Bacteria</taxon>
        <taxon>Pseudomonadati</taxon>
        <taxon>Pseudomonadota</taxon>
        <taxon>Alphaproteobacteria</taxon>
        <taxon>Acetobacterales</taxon>
        <taxon>Roseomonadaceae</taxon>
        <taxon>Roseomonas</taxon>
    </lineage>
</organism>
<accession>A0ABR7RTC5</accession>
<protein>
    <submittedName>
        <fullName evidence="2">Preprotein translocase subunit SecE</fullName>
    </submittedName>
</protein>
<keyword evidence="1" id="KW-0472">Membrane</keyword>
<feature type="transmembrane region" description="Helical" evidence="1">
    <location>
        <begin position="32"/>
        <end position="51"/>
    </location>
</feature>
<sequence>MAEVKHEIDFVEVKAEDIVGDRTHGWHLFTKATTWTIVAVGVLLVFLKTCAG</sequence>
<name>A0ABR7RTC5_9PROT</name>
<proteinExistence type="predicted"/>
<evidence type="ECO:0000313" key="3">
    <source>
        <dbReference type="Proteomes" id="UP000626026"/>
    </source>
</evidence>